<keyword evidence="4" id="KW-1185">Reference proteome</keyword>
<dbReference type="EMBL" id="JAYMYS010000001">
    <property type="protein sequence ID" value="KAK7411584.1"/>
    <property type="molecule type" value="Genomic_DNA"/>
</dbReference>
<name>A0AAN9XWK0_PSOTE</name>
<evidence type="ECO:0000259" key="2">
    <source>
        <dbReference type="PROSITE" id="PS51444"/>
    </source>
</evidence>
<dbReference type="Pfam" id="PF02181">
    <property type="entry name" value="FH2"/>
    <property type="match status" value="1"/>
</dbReference>
<dbReference type="AlphaFoldDB" id="A0AAN9XWK0"/>
<dbReference type="Proteomes" id="UP001386955">
    <property type="component" value="Unassembled WGS sequence"/>
</dbReference>
<dbReference type="PROSITE" id="PS51444">
    <property type="entry name" value="FH2"/>
    <property type="match status" value="1"/>
</dbReference>
<gene>
    <name evidence="3" type="ORF">VNO78_03019</name>
</gene>
<dbReference type="PANTHER" id="PTHR45733">
    <property type="entry name" value="FORMIN-J"/>
    <property type="match status" value="1"/>
</dbReference>
<dbReference type="InterPro" id="IPR051144">
    <property type="entry name" value="Formin_homology_domain"/>
</dbReference>
<feature type="domain" description="FH2" evidence="2">
    <location>
        <begin position="1"/>
        <end position="141"/>
    </location>
</feature>
<comment type="caution">
    <text evidence="3">The sequence shown here is derived from an EMBL/GenBank/DDBJ whole genome shotgun (WGS) entry which is preliminary data.</text>
</comment>
<evidence type="ECO:0000313" key="3">
    <source>
        <dbReference type="EMBL" id="KAK7411584.1"/>
    </source>
</evidence>
<dbReference type="Gene3D" id="1.20.58.2220">
    <property type="entry name" value="Formin, FH2 domain"/>
    <property type="match status" value="1"/>
</dbReference>
<accession>A0AAN9XWK0</accession>
<dbReference type="PANTHER" id="PTHR45733:SF20">
    <property type="entry name" value="FORMIN-LIKE PROTEIN 13"/>
    <property type="match status" value="1"/>
</dbReference>
<dbReference type="InterPro" id="IPR042201">
    <property type="entry name" value="FH2_Formin_sf"/>
</dbReference>
<evidence type="ECO:0000256" key="1">
    <source>
        <dbReference type="ARBA" id="ARBA00006468"/>
    </source>
</evidence>
<dbReference type="InterPro" id="IPR015425">
    <property type="entry name" value="FH2_Formin"/>
</dbReference>
<protein>
    <recommendedName>
        <fullName evidence="2">FH2 domain-containing protein</fullName>
    </recommendedName>
</protein>
<evidence type="ECO:0000313" key="4">
    <source>
        <dbReference type="Proteomes" id="UP001386955"/>
    </source>
</evidence>
<proteinExistence type="inferred from homology"/>
<sequence>MGNKQESEILRTVCPLGKYDLEVPLADSIYYVLADKLPEVLNFSKDLANLEPASKIQLKFLEEEMRALSNGLKKVEHERSTSENDGPISETFCMKLKEYLCSAKAEVSSVSSLNSAVGKNVDALIIYFGENPSRCPFEQGV</sequence>
<reference evidence="3 4" key="1">
    <citation type="submission" date="2024-01" db="EMBL/GenBank/DDBJ databases">
        <title>The genomes of 5 underutilized Papilionoideae crops provide insights into root nodulation and disease resistanc.</title>
        <authorList>
            <person name="Jiang F."/>
        </authorList>
    </citation>
    <scope>NUCLEOTIDE SEQUENCE [LARGE SCALE GENOMIC DNA]</scope>
    <source>
        <strain evidence="3">DUOXIRENSHENG_FW03</strain>
        <tissue evidence="3">Leaves</tissue>
    </source>
</reference>
<organism evidence="3 4">
    <name type="scientific">Psophocarpus tetragonolobus</name>
    <name type="common">Winged bean</name>
    <name type="synonym">Dolichos tetragonolobus</name>
    <dbReference type="NCBI Taxonomy" id="3891"/>
    <lineage>
        <taxon>Eukaryota</taxon>
        <taxon>Viridiplantae</taxon>
        <taxon>Streptophyta</taxon>
        <taxon>Embryophyta</taxon>
        <taxon>Tracheophyta</taxon>
        <taxon>Spermatophyta</taxon>
        <taxon>Magnoliopsida</taxon>
        <taxon>eudicotyledons</taxon>
        <taxon>Gunneridae</taxon>
        <taxon>Pentapetalae</taxon>
        <taxon>rosids</taxon>
        <taxon>fabids</taxon>
        <taxon>Fabales</taxon>
        <taxon>Fabaceae</taxon>
        <taxon>Papilionoideae</taxon>
        <taxon>50 kb inversion clade</taxon>
        <taxon>NPAAA clade</taxon>
        <taxon>indigoferoid/millettioid clade</taxon>
        <taxon>Phaseoleae</taxon>
        <taxon>Psophocarpus</taxon>
    </lineage>
</organism>
<dbReference type="SUPFAM" id="SSF101447">
    <property type="entry name" value="Formin homology 2 domain (FH2 domain)"/>
    <property type="match status" value="1"/>
</dbReference>
<comment type="similarity">
    <text evidence="1">Belongs to the formin-like family. Class-II subfamily.</text>
</comment>